<dbReference type="GO" id="GO:0046854">
    <property type="term" value="P:phosphatidylinositol phosphate biosynthetic process"/>
    <property type="evidence" value="ECO:0007669"/>
    <property type="project" value="TreeGrafter"/>
</dbReference>
<accession>A0A1L0BRV8</accession>
<dbReference type="GO" id="GO:0000824">
    <property type="term" value="F:inositol-1,4,5,6-tetrakisphosphate 3-kinase activity"/>
    <property type="evidence" value="ECO:0007669"/>
    <property type="project" value="TreeGrafter"/>
</dbReference>
<keyword evidence="2 4" id="KW-0808">Transferase</keyword>
<dbReference type="GO" id="GO:0032958">
    <property type="term" value="P:inositol phosphate biosynthetic process"/>
    <property type="evidence" value="ECO:0007669"/>
    <property type="project" value="InterPro"/>
</dbReference>
<dbReference type="EC" id="2.7.-.-" evidence="4"/>
<evidence type="ECO:0000256" key="3">
    <source>
        <dbReference type="ARBA" id="ARBA00022777"/>
    </source>
</evidence>
<name>A0A1L0BRV8_9ASCO</name>
<feature type="compositionally biased region" description="Basic and acidic residues" evidence="5">
    <location>
        <begin position="408"/>
        <end position="417"/>
    </location>
</feature>
<dbReference type="Proteomes" id="UP000182334">
    <property type="component" value="Chromosome IV"/>
</dbReference>
<sequence>MEHVNNTPLDADVPKVTGRKAARSLRLFRGDARSLDPLVDLDGQDDVNKTSADDSVAAAARELAPLKTSPSVKNSVLPMAAAAISAITDRLSSVSTPDSERADAHRPMLEPVSLATYFPHTPVKDDHPTVVDDNTDTTLQHLMADLEFDHSSHGGITKIKMHKDEAKPENSHVTFHTQPAPTADSVANEAYPLTVELRPFKNKVGGHTAIFRFSKKAVCKALMNRENHWYEAVERKHLELIKFMPKYIGVLNVRYSSLVSEESLSPNLGPTSDAFDKKLTITRRPSLPDYNKPHSRVRLPEDGRPPEVSLDDNRHIIPDLLWKQYSNSAPNSSALEDFSGSSPKHLTDQNTESAEYDDFSIGSTSVNTDLQAQVIQEVFVPQGRKSDDIFEMDDEEAIRGSGSDETTETERGHEDCHAGKLSPVLRKHTRFERFILLEDLTADMQRPCALDLKMGTRQYGVEANDRKQASQRKKCLQTTSRELGVRVCGLQVWDEKHQRYYMRDKYFGRRLRSGMPFAKILAKFLYDGTSAYSVVVKIPSIIKQLRELYGAFEKLNGYRMYGSSVLLMYDGANQSQDRGISVHIIDFAQSVIGEDASNSHYSRPPKYPELPDMGYLRGLKSLIRYFKDIFQIITGQDFDALTDVSEYVENNKEELAEACYWIGAYAEDNDEGDEVHEESTQADQGQDPFDKHYDINDDETGISD</sequence>
<evidence type="ECO:0000256" key="4">
    <source>
        <dbReference type="RuleBase" id="RU363090"/>
    </source>
</evidence>
<feature type="compositionally biased region" description="Basic and acidic residues" evidence="5">
    <location>
        <begin position="298"/>
        <end position="311"/>
    </location>
</feature>
<keyword evidence="3 4" id="KW-0418">Kinase</keyword>
<protein>
    <recommendedName>
        <fullName evidence="4">Kinase</fullName>
        <ecNumber evidence="4">2.7.-.-</ecNumber>
    </recommendedName>
</protein>
<feature type="region of interest" description="Disordered" evidence="5">
    <location>
        <begin position="284"/>
        <end position="311"/>
    </location>
</feature>
<evidence type="ECO:0000256" key="1">
    <source>
        <dbReference type="ARBA" id="ARBA00007374"/>
    </source>
</evidence>
<dbReference type="AlphaFoldDB" id="A0A1L0BRV8"/>
<dbReference type="Pfam" id="PF03770">
    <property type="entry name" value="IPK"/>
    <property type="match status" value="1"/>
</dbReference>
<evidence type="ECO:0000256" key="5">
    <source>
        <dbReference type="SAM" id="MobiDB-lite"/>
    </source>
</evidence>
<dbReference type="STRING" id="45354.A0A1L0BRV8"/>
<dbReference type="InterPro" id="IPR038286">
    <property type="entry name" value="IPK_sf"/>
</dbReference>
<dbReference type="OrthoDB" id="2573163at2759"/>
<dbReference type="PANTHER" id="PTHR12400">
    <property type="entry name" value="INOSITOL POLYPHOSPHATE KINASE"/>
    <property type="match status" value="1"/>
</dbReference>
<feature type="region of interest" description="Disordered" evidence="5">
    <location>
        <begin position="398"/>
        <end position="417"/>
    </location>
</feature>
<keyword evidence="7" id="KW-1185">Reference proteome</keyword>
<comment type="similarity">
    <text evidence="1 4">Belongs to the inositol phosphokinase (IPK) family.</text>
</comment>
<dbReference type="InterPro" id="IPR005522">
    <property type="entry name" value="IPK"/>
</dbReference>
<evidence type="ECO:0000313" key="6">
    <source>
        <dbReference type="EMBL" id="SGZ54135.1"/>
    </source>
</evidence>
<dbReference type="SUPFAM" id="SSF56104">
    <property type="entry name" value="SAICAR synthase-like"/>
    <property type="match status" value="1"/>
</dbReference>
<feature type="region of interest" description="Disordered" evidence="5">
    <location>
        <begin position="332"/>
        <end position="352"/>
    </location>
</feature>
<dbReference type="PANTHER" id="PTHR12400:SF21">
    <property type="entry name" value="KINASE"/>
    <property type="match status" value="1"/>
</dbReference>
<dbReference type="GO" id="GO:0005634">
    <property type="term" value="C:nucleus"/>
    <property type="evidence" value="ECO:0007669"/>
    <property type="project" value="TreeGrafter"/>
</dbReference>
<dbReference type="EMBL" id="LT635759">
    <property type="protein sequence ID" value="SGZ54135.1"/>
    <property type="molecule type" value="Genomic_DNA"/>
</dbReference>
<organism evidence="6 7">
    <name type="scientific">Sungouiella intermedia</name>
    <dbReference type="NCBI Taxonomy" id="45354"/>
    <lineage>
        <taxon>Eukaryota</taxon>
        <taxon>Fungi</taxon>
        <taxon>Dikarya</taxon>
        <taxon>Ascomycota</taxon>
        <taxon>Saccharomycotina</taxon>
        <taxon>Pichiomycetes</taxon>
        <taxon>Metschnikowiaceae</taxon>
        <taxon>Sungouiella</taxon>
    </lineage>
</organism>
<dbReference type="Gene3D" id="3.30.470.160">
    <property type="entry name" value="Inositol polyphosphate kinase"/>
    <property type="match status" value="1"/>
</dbReference>
<proteinExistence type="inferred from homology"/>
<feature type="region of interest" description="Disordered" evidence="5">
    <location>
        <begin position="670"/>
        <end position="704"/>
    </location>
</feature>
<dbReference type="GO" id="GO:0008440">
    <property type="term" value="F:inositol-1,4,5-trisphosphate 3-kinase activity"/>
    <property type="evidence" value="ECO:0007669"/>
    <property type="project" value="TreeGrafter"/>
</dbReference>
<evidence type="ECO:0000256" key="2">
    <source>
        <dbReference type="ARBA" id="ARBA00022679"/>
    </source>
</evidence>
<dbReference type="GO" id="GO:0005737">
    <property type="term" value="C:cytoplasm"/>
    <property type="evidence" value="ECO:0007669"/>
    <property type="project" value="TreeGrafter"/>
</dbReference>
<gene>
    <name evidence="6" type="ORF">SAMEA4029010_CIC11G00000002047</name>
</gene>
<reference evidence="6 7" key="1">
    <citation type="submission" date="2016-10" db="EMBL/GenBank/DDBJ databases">
        <authorList>
            <person name="de Groot N.N."/>
        </authorList>
    </citation>
    <scope>NUCLEOTIDE SEQUENCE [LARGE SCALE GENOMIC DNA]</scope>
    <source>
        <strain evidence="6 7">CBS 141442</strain>
    </source>
</reference>
<evidence type="ECO:0000313" key="7">
    <source>
        <dbReference type="Proteomes" id="UP000182334"/>
    </source>
</evidence>